<accession>A0A4R5PPC0</accession>
<evidence type="ECO:0000313" key="3">
    <source>
        <dbReference type="Proteomes" id="UP000295131"/>
    </source>
</evidence>
<comment type="caution">
    <text evidence="2">The sequence shown here is derived from an EMBL/GenBank/DDBJ whole genome shotgun (WGS) entry which is preliminary data.</text>
</comment>
<evidence type="ECO:0000313" key="2">
    <source>
        <dbReference type="EMBL" id="TDH38896.1"/>
    </source>
</evidence>
<organism evidence="2 3">
    <name type="scientific">Pseudohoeflea suaedae</name>
    <dbReference type="NCBI Taxonomy" id="877384"/>
    <lineage>
        <taxon>Bacteria</taxon>
        <taxon>Pseudomonadati</taxon>
        <taxon>Pseudomonadota</taxon>
        <taxon>Alphaproteobacteria</taxon>
        <taxon>Hyphomicrobiales</taxon>
        <taxon>Rhizobiaceae</taxon>
        <taxon>Pseudohoeflea</taxon>
    </lineage>
</organism>
<dbReference type="RefSeq" id="WP_133283730.1">
    <property type="nucleotide sequence ID" value="NZ_SMSI01000001.1"/>
</dbReference>
<keyword evidence="1" id="KW-0812">Transmembrane</keyword>
<feature type="transmembrane region" description="Helical" evidence="1">
    <location>
        <begin position="163"/>
        <end position="182"/>
    </location>
</feature>
<name>A0A4R5PPC0_9HYPH</name>
<sequence length="201" mass="21313">MRLIALLVAIAGALMAFGYTAWIDLGSGAEIGRYSVATIPAAPSGPTLTLSAADAPVGIYLTAAVPNIAERPAEGPSTAVYALTVTSGAEVVERRDVSFRFTYPANDRALKPSRPRQTQLALLVDPMDGGPYRISVARRGNGVKLASVVLSVRRKAVVPDERIAPAGFLLLVIGGVAFTLMGRRRKPGSDPRPPRSHRWGR</sequence>
<evidence type="ECO:0000256" key="1">
    <source>
        <dbReference type="SAM" id="Phobius"/>
    </source>
</evidence>
<keyword evidence="3" id="KW-1185">Reference proteome</keyword>
<keyword evidence="1" id="KW-1133">Transmembrane helix</keyword>
<protein>
    <submittedName>
        <fullName evidence="2">Uncharacterized protein</fullName>
    </submittedName>
</protein>
<keyword evidence="1" id="KW-0472">Membrane</keyword>
<gene>
    <name evidence="2" type="ORF">E2A64_07325</name>
</gene>
<dbReference type="AlphaFoldDB" id="A0A4R5PPC0"/>
<dbReference type="Proteomes" id="UP000295131">
    <property type="component" value="Unassembled WGS sequence"/>
</dbReference>
<dbReference type="EMBL" id="SMSI01000001">
    <property type="protein sequence ID" value="TDH38896.1"/>
    <property type="molecule type" value="Genomic_DNA"/>
</dbReference>
<reference evidence="2 3" key="1">
    <citation type="journal article" date="2013" name="Int. J. Syst. Evol. Microbiol.">
        <title>Hoeflea suaedae sp. nov., an endophytic bacterium isolated from the root of the halophyte Suaeda maritima.</title>
        <authorList>
            <person name="Chung E.J."/>
            <person name="Park J.A."/>
            <person name="Pramanik P."/>
            <person name="Bibi F."/>
            <person name="Jeon C.O."/>
            <person name="Chung Y.R."/>
        </authorList>
    </citation>
    <scope>NUCLEOTIDE SEQUENCE [LARGE SCALE GENOMIC DNA]</scope>
    <source>
        <strain evidence="2 3">YC6898</strain>
    </source>
</reference>
<proteinExistence type="predicted"/>